<dbReference type="EMBL" id="NKHZ01000051">
    <property type="protein sequence ID" value="PNS17333.1"/>
    <property type="molecule type" value="Genomic_DNA"/>
</dbReference>
<protein>
    <submittedName>
        <fullName evidence="7">Uncharacterized protein</fullName>
    </submittedName>
</protein>
<keyword evidence="4 6" id="KW-0472">Membrane</keyword>
<evidence type="ECO:0000256" key="2">
    <source>
        <dbReference type="ARBA" id="ARBA00022692"/>
    </source>
</evidence>
<evidence type="ECO:0000313" key="7">
    <source>
        <dbReference type="EMBL" id="PNS17333.1"/>
    </source>
</evidence>
<sequence>MSTNSTGATSTPAQTLSSTSTLTMSSVPATTPSTTAATTSSVSVTSSIDSSISSAITSDSTTTVPPTTTIDTTSIVSASSAAPTTQLITSIVTQTPSEPGQTSVPPVTVIVTSQITPTATSASSTSSAASSSTSSPATLQPNGGSSSGSGGLPPASRTAIAVVVPIVAVALIVLAALFFWRKRKQRKNAEEARRKEVEEYGYNPNNDPTLPAVTADGHSEMAEDHGSGYRGWGAAMSNRKPSTTLSGGHTHGQLSDAGSNPGGFSQSPTAFGGSDGQNSDMYHKQRDTMTSDDLAALGAAPAAGSNTNNMRRGPSNASSSYSAGHRSDTSDPPSMHHRSPSEGPISPQNYAAYNTAGPYGDGTYGGADPMPVVRDVSARRNTRIEQGGAYQQGNSGISQNF</sequence>
<keyword evidence="8" id="KW-1185">Reference proteome</keyword>
<dbReference type="OrthoDB" id="5411678at2759"/>
<keyword evidence="2 6" id="KW-0812">Transmembrane</keyword>
<feature type="transmembrane region" description="Helical" evidence="6">
    <location>
        <begin position="159"/>
        <end position="180"/>
    </location>
</feature>
<reference evidence="7 8" key="1">
    <citation type="submission" date="2017-06" db="EMBL/GenBank/DDBJ databases">
        <title>Draft genome sequence of a variant of Elsinoe murrayae.</title>
        <authorList>
            <person name="Cheng Q."/>
        </authorList>
    </citation>
    <scope>NUCLEOTIDE SEQUENCE [LARGE SCALE GENOMIC DNA]</scope>
    <source>
        <strain evidence="7 8">CQ-2017a</strain>
    </source>
</reference>
<evidence type="ECO:0000313" key="8">
    <source>
        <dbReference type="Proteomes" id="UP000243797"/>
    </source>
</evidence>
<dbReference type="InterPro" id="IPR051694">
    <property type="entry name" value="Immunoregulatory_rcpt-like"/>
</dbReference>
<dbReference type="AlphaFoldDB" id="A0A2K1QR29"/>
<dbReference type="STRING" id="2082308.A0A2K1QR29"/>
<dbReference type="PANTHER" id="PTHR15549:SF30">
    <property type="entry name" value="MID2 DOMAIN-CONTAINING PROTEIN"/>
    <property type="match status" value="1"/>
</dbReference>
<feature type="region of interest" description="Disordered" evidence="5">
    <location>
        <begin position="239"/>
        <end position="283"/>
    </location>
</feature>
<feature type="compositionally biased region" description="Polar residues" evidence="5">
    <location>
        <begin position="239"/>
        <end position="269"/>
    </location>
</feature>
<comment type="subcellular location">
    <subcellularLocation>
        <location evidence="1">Membrane</location>
        <topology evidence="1">Single-pass membrane protein</topology>
    </subcellularLocation>
</comment>
<feature type="region of interest" description="Disordered" evidence="5">
    <location>
        <begin position="120"/>
        <end position="154"/>
    </location>
</feature>
<feature type="compositionally biased region" description="Polar residues" evidence="5">
    <location>
        <begin position="305"/>
        <end position="322"/>
    </location>
</feature>
<evidence type="ECO:0000256" key="3">
    <source>
        <dbReference type="ARBA" id="ARBA00022989"/>
    </source>
</evidence>
<feature type="region of interest" description="Disordered" evidence="5">
    <location>
        <begin position="185"/>
        <end position="209"/>
    </location>
</feature>
<proteinExistence type="predicted"/>
<dbReference type="Proteomes" id="UP000243797">
    <property type="component" value="Unassembled WGS sequence"/>
</dbReference>
<evidence type="ECO:0000256" key="4">
    <source>
        <dbReference type="ARBA" id="ARBA00023136"/>
    </source>
</evidence>
<evidence type="ECO:0000256" key="6">
    <source>
        <dbReference type="SAM" id="Phobius"/>
    </source>
</evidence>
<dbReference type="GO" id="GO:0071944">
    <property type="term" value="C:cell periphery"/>
    <property type="evidence" value="ECO:0007669"/>
    <property type="project" value="UniProtKB-ARBA"/>
</dbReference>
<feature type="compositionally biased region" description="Polar residues" evidence="5">
    <location>
        <begin position="389"/>
        <end position="401"/>
    </location>
</feature>
<comment type="caution">
    <text evidence="7">The sequence shown here is derived from an EMBL/GenBank/DDBJ whole genome shotgun (WGS) entry which is preliminary data.</text>
</comment>
<name>A0A2K1QR29_9PEZI</name>
<accession>A0A2K1QR29</accession>
<dbReference type="PANTHER" id="PTHR15549">
    <property type="entry name" value="PAIRED IMMUNOGLOBULIN-LIKE TYPE 2 RECEPTOR"/>
    <property type="match status" value="1"/>
</dbReference>
<organism evidence="7 8">
    <name type="scientific">Sphaceloma murrayae</name>
    <dbReference type="NCBI Taxonomy" id="2082308"/>
    <lineage>
        <taxon>Eukaryota</taxon>
        <taxon>Fungi</taxon>
        <taxon>Dikarya</taxon>
        <taxon>Ascomycota</taxon>
        <taxon>Pezizomycotina</taxon>
        <taxon>Dothideomycetes</taxon>
        <taxon>Dothideomycetidae</taxon>
        <taxon>Myriangiales</taxon>
        <taxon>Elsinoaceae</taxon>
        <taxon>Sphaceloma</taxon>
    </lineage>
</organism>
<feature type="compositionally biased region" description="Low complexity" evidence="5">
    <location>
        <begin position="120"/>
        <end position="138"/>
    </location>
</feature>
<gene>
    <name evidence="7" type="ORF">CAC42_7016</name>
</gene>
<feature type="region of interest" description="Disordered" evidence="5">
    <location>
        <begin position="1"/>
        <end position="44"/>
    </location>
</feature>
<feature type="compositionally biased region" description="Low complexity" evidence="5">
    <location>
        <begin position="8"/>
        <end position="44"/>
    </location>
</feature>
<evidence type="ECO:0000256" key="1">
    <source>
        <dbReference type="ARBA" id="ARBA00004167"/>
    </source>
</evidence>
<dbReference type="GO" id="GO:0016020">
    <property type="term" value="C:membrane"/>
    <property type="evidence" value="ECO:0007669"/>
    <property type="project" value="UniProtKB-SubCell"/>
</dbReference>
<evidence type="ECO:0000256" key="5">
    <source>
        <dbReference type="SAM" id="MobiDB-lite"/>
    </source>
</evidence>
<feature type="compositionally biased region" description="Basic and acidic residues" evidence="5">
    <location>
        <begin position="187"/>
        <end position="198"/>
    </location>
</feature>
<dbReference type="InParanoid" id="A0A2K1QR29"/>
<feature type="region of interest" description="Disordered" evidence="5">
    <location>
        <begin position="300"/>
        <end position="401"/>
    </location>
</feature>
<keyword evidence="3 6" id="KW-1133">Transmembrane helix</keyword>